<evidence type="ECO:0000256" key="7">
    <source>
        <dbReference type="ARBA" id="ARBA00023163"/>
    </source>
</evidence>
<dbReference type="PROSITE" id="PS01124">
    <property type="entry name" value="HTH_ARAC_FAMILY_2"/>
    <property type="match status" value="1"/>
</dbReference>
<evidence type="ECO:0000256" key="6">
    <source>
        <dbReference type="ARBA" id="ARBA00023125"/>
    </source>
</evidence>
<comment type="caution">
    <text evidence="11">The sequence shown here is derived from an EMBL/GenBank/DDBJ whole genome shotgun (WGS) entry which is preliminary data.</text>
</comment>
<dbReference type="AlphaFoldDB" id="A0A9X4QMR5"/>
<keyword evidence="6" id="KW-0238">DNA-binding</keyword>
<comment type="subcellular location">
    <subcellularLocation>
        <location evidence="1">Cytoplasm</location>
    </subcellularLocation>
</comment>
<dbReference type="Gene3D" id="1.10.10.60">
    <property type="entry name" value="Homeodomain-like"/>
    <property type="match status" value="2"/>
</dbReference>
<evidence type="ECO:0000259" key="10">
    <source>
        <dbReference type="PROSITE" id="PS50110"/>
    </source>
</evidence>
<gene>
    <name evidence="11" type="ORF">OMP38_12245</name>
</gene>
<keyword evidence="7" id="KW-0804">Transcription</keyword>
<keyword evidence="5" id="KW-0805">Transcription regulation</keyword>
<dbReference type="InterPro" id="IPR018060">
    <property type="entry name" value="HTH_AraC"/>
</dbReference>
<dbReference type="InterPro" id="IPR011006">
    <property type="entry name" value="CheY-like_superfamily"/>
</dbReference>
<keyword evidence="2" id="KW-0963">Cytoplasm</keyword>
<reference evidence="11 12" key="1">
    <citation type="submission" date="2022-10" db="EMBL/GenBank/DDBJ databases">
        <title>Comparative genomic analysis of Cohnella hashimotonis sp. nov., isolated from the International Space Station.</title>
        <authorList>
            <person name="Simpson A."/>
            <person name="Venkateswaran K."/>
        </authorList>
    </citation>
    <scope>NUCLEOTIDE SEQUENCE [LARGE SCALE GENOMIC DNA]</scope>
    <source>
        <strain evidence="11 12">DSM 18997</strain>
    </source>
</reference>
<sequence length="526" mass="58475">MELLIVDDEVHIRTGLTEGVDWSSVGFDKVLSAGNGMEAWELFKRHSPAVVITDVRMPGLDGIELSRKILERTRDVRILILSGHADFDYAKRAMQLGVADYELKPAKIRNLLSFASSARESLLKERRESEDKRRLLFARWAQTVQQAQPQAGPEASYLALKPLIADPEKGYYRVLRIDLDRFQPDLPPAELFPASLLTAPPLDTAELLVGETSPGKYTLLCRSHASSGAPTDAQWLSWLERLDGHVRGRGPATISAGISTQGKAADLGRLAREAETACSLKITTGKGAKTVYSSALSGEVRGLSLVSAALSRDRELKEAICQADKLSAAKLLEDERVRLKRLVGLTPSHAAAWASDAVRLLVRTLEEMGIRFSERYGSTGSTATDLSEFDRLETLDDYADKLLRLYDAVLGELGERNGLRHSVSVRKAIEAVRSRYREELTVESMAEWIGITPNYFSHLFKKETGTAFREYVNEVRIAEAKRLLKTTNMLAYEITDQVGFPNYKHFCHVFKRSAGCSPSEYRRAGS</sequence>
<dbReference type="EMBL" id="JAPDHZ010000003">
    <property type="protein sequence ID" value="MDG0791557.1"/>
    <property type="molecule type" value="Genomic_DNA"/>
</dbReference>
<dbReference type="GO" id="GO:0003700">
    <property type="term" value="F:DNA-binding transcription factor activity"/>
    <property type="evidence" value="ECO:0007669"/>
    <property type="project" value="InterPro"/>
</dbReference>
<dbReference type="InterPro" id="IPR051552">
    <property type="entry name" value="HptR"/>
</dbReference>
<dbReference type="PROSITE" id="PS50110">
    <property type="entry name" value="RESPONSE_REGULATORY"/>
    <property type="match status" value="1"/>
</dbReference>
<accession>A0A9X4QMR5</accession>
<dbReference type="PANTHER" id="PTHR42713:SF3">
    <property type="entry name" value="TRANSCRIPTIONAL REGULATORY PROTEIN HPTR"/>
    <property type="match status" value="1"/>
</dbReference>
<dbReference type="Proteomes" id="UP001153387">
    <property type="component" value="Unassembled WGS sequence"/>
</dbReference>
<dbReference type="PANTHER" id="PTHR42713">
    <property type="entry name" value="HISTIDINE KINASE-RELATED"/>
    <property type="match status" value="1"/>
</dbReference>
<dbReference type="Pfam" id="PF12833">
    <property type="entry name" value="HTH_18"/>
    <property type="match status" value="1"/>
</dbReference>
<evidence type="ECO:0000256" key="2">
    <source>
        <dbReference type="ARBA" id="ARBA00022490"/>
    </source>
</evidence>
<dbReference type="SUPFAM" id="SSF52172">
    <property type="entry name" value="CheY-like"/>
    <property type="match status" value="1"/>
</dbReference>
<dbReference type="InterPro" id="IPR001789">
    <property type="entry name" value="Sig_transdc_resp-reg_receiver"/>
</dbReference>
<dbReference type="RefSeq" id="WP_277565432.1">
    <property type="nucleotide sequence ID" value="NZ_JAPDHZ010000003.1"/>
</dbReference>
<keyword evidence="4" id="KW-0902">Two-component regulatory system</keyword>
<proteinExistence type="predicted"/>
<evidence type="ECO:0000256" key="5">
    <source>
        <dbReference type="ARBA" id="ARBA00023015"/>
    </source>
</evidence>
<name>A0A9X4QMR5_9BACL</name>
<keyword evidence="12" id="KW-1185">Reference proteome</keyword>
<dbReference type="Gene3D" id="3.40.50.2300">
    <property type="match status" value="1"/>
</dbReference>
<evidence type="ECO:0000256" key="8">
    <source>
        <dbReference type="PROSITE-ProRule" id="PRU00169"/>
    </source>
</evidence>
<dbReference type="GO" id="GO:0000160">
    <property type="term" value="P:phosphorelay signal transduction system"/>
    <property type="evidence" value="ECO:0007669"/>
    <property type="project" value="UniProtKB-KW"/>
</dbReference>
<dbReference type="GO" id="GO:0043565">
    <property type="term" value="F:sequence-specific DNA binding"/>
    <property type="evidence" value="ECO:0007669"/>
    <property type="project" value="InterPro"/>
</dbReference>
<dbReference type="GO" id="GO:0005737">
    <property type="term" value="C:cytoplasm"/>
    <property type="evidence" value="ECO:0007669"/>
    <property type="project" value="UniProtKB-SubCell"/>
</dbReference>
<feature type="domain" description="HTH araC/xylS-type" evidence="9">
    <location>
        <begin position="426"/>
        <end position="524"/>
    </location>
</feature>
<feature type="modified residue" description="4-aspartylphosphate" evidence="8">
    <location>
        <position position="54"/>
    </location>
</feature>
<feature type="domain" description="Response regulatory" evidence="10">
    <location>
        <begin position="2"/>
        <end position="119"/>
    </location>
</feature>
<protein>
    <submittedName>
        <fullName evidence="11">Response regulator</fullName>
    </submittedName>
</protein>
<organism evidence="11 12">
    <name type="scientific">Cohnella ginsengisoli</name>
    <dbReference type="NCBI Taxonomy" id="425004"/>
    <lineage>
        <taxon>Bacteria</taxon>
        <taxon>Bacillati</taxon>
        <taxon>Bacillota</taxon>
        <taxon>Bacilli</taxon>
        <taxon>Bacillales</taxon>
        <taxon>Paenibacillaceae</taxon>
        <taxon>Cohnella</taxon>
    </lineage>
</organism>
<evidence type="ECO:0000259" key="9">
    <source>
        <dbReference type="PROSITE" id="PS01124"/>
    </source>
</evidence>
<evidence type="ECO:0000256" key="4">
    <source>
        <dbReference type="ARBA" id="ARBA00023012"/>
    </source>
</evidence>
<evidence type="ECO:0000313" key="12">
    <source>
        <dbReference type="Proteomes" id="UP001153387"/>
    </source>
</evidence>
<dbReference type="SUPFAM" id="SSF46689">
    <property type="entry name" value="Homeodomain-like"/>
    <property type="match status" value="2"/>
</dbReference>
<keyword evidence="3 8" id="KW-0597">Phosphoprotein</keyword>
<dbReference type="Pfam" id="PF00072">
    <property type="entry name" value="Response_reg"/>
    <property type="match status" value="1"/>
</dbReference>
<evidence type="ECO:0000256" key="3">
    <source>
        <dbReference type="ARBA" id="ARBA00022553"/>
    </source>
</evidence>
<dbReference type="SMART" id="SM00448">
    <property type="entry name" value="REC"/>
    <property type="match status" value="1"/>
</dbReference>
<dbReference type="SMART" id="SM00342">
    <property type="entry name" value="HTH_ARAC"/>
    <property type="match status" value="1"/>
</dbReference>
<dbReference type="CDD" id="cd17536">
    <property type="entry name" value="REC_YesN-like"/>
    <property type="match status" value="1"/>
</dbReference>
<evidence type="ECO:0000313" key="11">
    <source>
        <dbReference type="EMBL" id="MDG0791557.1"/>
    </source>
</evidence>
<evidence type="ECO:0000256" key="1">
    <source>
        <dbReference type="ARBA" id="ARBA00004496"/>
    </source>
</evidence>
<dbReference type="InterPro" id="IPR009057">
    <property type="entry name" value="Homeodomain-like_sf"/>
</dbReference>